<evidence type="ECO:0000313" key="1">
    <source>
        <dbReference type="EMBL" id="CRY94050.1"/>
    </source>
</evidence>
<name>A0A0H5PXY8_9ZZZZ</name>
<accession>A0A0H5PXY8</accession>
<organism evidence="1">
    <name type="scientific">uncultured prokaryote</name>
    <dbReference type="NCBI Taxonomy" id="198431"/>
    <lineage>
        <taxon>unclassified sequences</taxon>
        <taxon>environmental samples</taxon>
    </lineage>
</organism>
<keyword evidence="1" id="KW-0614">Plasmid</keyword>
<dbReference type="AlphaFoldDB" id="A0A0H5PXY8"/>
<proteinExistence type="predicted"/>
<reference evidence="1" key="1">
    <citation type="submission" date="2015-06" db="EMBL/GenBank/DDBJ databases">
        <authorList>
            <person name="Joergensen T."/>
        </authorList>
    </citation>
    <scope>NUCLEOTIDE SEQUENCE</scope>
    <source>
        <plasmid evidence="1">pRGRH0139</plasmid>
    </source>
</reference>
<geneLocation type="plasmid" evidence="1">
    <name>pRGRH0139</name>
</geneLocation>
<protein>
    <submittedName>
        <fullName evidence="1">Uncharacterized protein</fullName>
    </submittedName>
</protein>
<reference evidence="1" key="2">
    <citation type="submission" date="2015-07" db="EMBL/GenBank/DDBJ databases">
        <title>Plasmids, circular viruses and viroids from rat gut.</title>
        <authorList>
            <person name="Jorgensen T.J."/>
            <person name="Hansen M.A."/>
            <person name="Xu Z."/>
            <person name="Tabak M.A."/>
            <person name="Sorensen S.J."/>
            <person name="Hansen L.H."/>
        </authorList>
    </citation>
    <scope>NUCLEOTIDE SEQUENCE</scope>
    <source>
        <plasmid evidence="1">pRGRH0139</plasmid>
    </source>
</reference>
<dbReference type="EMBL" id="LN852829">
    <property type="protein sequence ID" value="CRY94050.1"/>
    <property type="molecule type" value="Genomic_DNA"/>
</dbReference>
<sequence length="125" mass="14727">MTQPDILMLLDDMTDTQRAIVLLLAKKIQEKETRAKQLGVEESHQRLYCLTTKDQRELLPDMPIAEATETIWWELSGLMKFSLHRSKKATGCCDRWITKYQKYQTNAIYIMIDRGMLDIYRKLAE</sequence>